<dbReference type="EMBL" id="PYMO01000005">
    <property type="protein sequence ID" value="PSU25863.1"/>
    <property type="molecule type" value="Genomic_DNA"/>
</dbReference>
<evidence type="ECO:0000259" key="4">
    <source>
        <dbReference type="PROSITE" id="PS50915"/>
    </source>
</evidence>
<dbReference type="SUPFAM" id="SSF49695">
    <property type="entry name" value="gamma-Crystallin-like"/>
    <property type="match status" value="1"/>
</dbReference>
<gene>
    <name evidence="6" type="ORF">C9J18_08105</name>
    <name evidence="5" type="ORF">CTM96_07045</name>
</gene>
<keyword evidence="3" id="KW-0732">Signal</keyword>
<comment type="similarity">
    <text evidence="1">Belongs to the beta/gamma-crystallin family.</text>
</comment>
<accession>A0A2T3JTI6</accession>
<evidence type="ECO:0000256" key="2">
    <source>
        <dbReference type="ARBA" id="ARBA00022737"/>
    </source>
</evidence>
<comment type="caution">
    <text evidence="6">The sequence shown here is derived from an EMBL/GenBank/DDBJ whole genome shotgun (WGS) entry which is preliminary data.</text>
</comment>
<name>A0A2T3JTI6_PHOPO</name>
<reference evidence="7 8" key="1">
    <citation type="submission" date="2018-03" db="EMBL/GenBank/DDBJ databases">
        <title>Whole genome sequencing of Histamine producing bacteria.</title>
        <authorList>
            <person name="Butler K."/>
        </authorList>
    </citation>
    <scope>NUCLEOTIDE SEQUENCE [LARGE SCALE GENOMIC DNA]</scope>
    <source>
        <strain evidence="6 8">FS-6.1</strain>
        <strain evidence="5 7">FS-6.2</strain>
    </source>
</reference>
<dbReference type="EMBL" id="PYMP01000006">
    <property type="protein sequence ID" value="PSU52506.1"/>
    <property type="molecule type" value="Genomic_DNA"/>
</dbReference>
<evidence type="ECO:0000313" key="5">
    <source>
        <dbReference type="EMBL" id="PSU25863.1"/>
    </source>
</evidence>
<feature type="chain" id="PRO_5015581137" description="Beta/gamma crystallin 'Greek key' domain-containing protein" evidence="3">
    <location>
        <begin position="23"/>
        <end position="114"/>
    </location>
</feature>
<evidence type="ECO:0000313" key="8">
    <source>
        <dbReference type="Proteomes" id="UP000241618"/>
    </source>
</evidence>
<dbReference type="InterPro" id="IPR011024">
    <property type="entry name" value="G_crystallin-like"/>
</dbReference>
<dbReference type="AlphaFoldDB" id="A0A2T3JTI6"/>
<dbReference type="Pfam" id="PF00030">
    <property type="entry name" value="Crystall"/>
    <property type="match status" value="1"/>
</dbReference>
<organism evidence="6 8">
    <name type="scientific">Photobacterium phosphoreum</name>
    <dbReference type="NCBI Taxonomy" id="659"/>
    <lineage>
        <taxon>Bacteria</taxon>
        <taxon>Pseudomonadati</taxon>
        <taxon>Pseudomonadota</taxon>
        <taxon>Gammaproteobacteria</taxon>
        <taxon>Vibrionales</taxon>
        <taxon>Vibrionaceae</taxon>
        <taxon>Photobacterium</taxon>
    </lineage>
</organism>
<dbReference type="SMART" id="SM00247">
    <property type="entry name" value="XTALbg"/>
    <property type="match status" value="1"/>
</dbReference>
<protein>
    <recommendedName>
        <fullName evidence="4">Beta/gamma crystallin 'Greek key' domain-containing protein</fullName>
    </recommendedName>
</protein>
<evidence type="ECO:0000256" key="3">
    <source>
        <dbReference type="SAM" id="SignalP"/>
    </source>
</evidence>
<dbReference type="Proteomes" id="UP000241618">
    <property type="component" value="Unassembled WGS sequence"/>
</dbReference>
<dbReference type="PROSITE" id="PS50915">
    <property type="entry name" value="CRYSTALLIN_BETA_GAMMA"/>
    <property type="match status" value="1"/>
</dbReference>
<evidence type="ECO:0000313" key="7">
    <source>
        <dbReference type="Proteomes" id="UP000241405"/>
    </source>
</evidence>
<dbReference type="Gene3D" id="2.60.20.10">
    <property type="entry name" value="Crystallins"/>
    <property type="match status" value="1"/>
</dbReference>
<keyword evidence="2" id="KW-0677">Repeat</keyword>
<evidence type="ECO:0000256" key="1">
    <source>
        <dbReference type="ARBA" id="ARBA00009646"/>
    </source>
</evidence>
<feature type="signal peptide" evidence="3">
    <location>
        <begin position="1"/>
        <end position="22"/>
    </location>
</feature>
<proteinExistence type="inferred from homology"/>
<dbReference type="Proteomes" id="UP000241405">
    <property type="component" value="Unassembled WGS sequence"/>
</dbReference>
<dbReference type="InterPro" id="IPR001064">
    <property type="entry name" value="Beta/gamma_crystallin"/>
</dbReference>
<keyword evidence="7" id="KW-1185">Reference proteome</keyword>
<evidence type="ECO:0000313" key="6">
    <source>
        <dbReference type="EMBL" id="PSU52506.1"/>
    </source>
</evidence>
<sequence>MRNNYMKKLLPLLFIFSPFTQAEKINYDSYVRLYENGYYHGRSMDIVYDIPNFWDFNFNDILSSIEIPSGWTVTLYEDMNYQGKNITVQRNSIWLANFNDRTSSIRIVKDSEYQ</sequence>
<feature type="domain" description="Beta/gamma crystallin 'Greek key'" evidence="4">
    <location>
        <begin position="71"/>
        <end position="109"/>
    </location>
</feature>